<dbReference type="EMBL" id="GBRH01272957">
    <property type="protein sequence ID" value="JAD24938.1"/>
    <property type="molecule type" value="Transcribed_RNA"/>
</dbReference>
<evidence type="ECO:0000313" key="2">
    <source>
        <dbReference type="EMBL" id="JAD24938.1"/>
    </source>
</evidence>
<feature type="region of interest" description="Disordered" evidence="1">
    <location>
        <begin position="91"/>
        <end position="118"/>
    </location>
</feature>
<reference evidence="2" key="2">
    <citation type="journal article" date="2015" name="Data Brief">
        <title>Shoot transcriptome of the giant reed, Arundo donax.</title>
        <authorList>
            <person name="Barrero R.A."/>
            <person name="Guerrero F.D."/>
            <person name="Moolhuijzen P."/>
            <person name="Goolsby J.A."/>
            <person name="Tidwell J."/>
            <person name="Bellgard S.E."/>
            <person name="Bellgard M.I."/>
        </authorList>
    </citation>
    <scope>NUCLEOTIDE SEQUENCE</scope>
    <source>
        <tissue evidence="2">Shoot tissue taken approximately 20 cm above the soil surface</tissue>
    </source>
</reference>
<evidence type="ECO:0000256" key="1">
    <source>
        <dbReference type="SAM" id="MobiDB-lite"/>
    </source>
</evidence>
<name>A0A0A8YGI7_ARUDO</name>
<organism evidence="2">
    <name type="scientific">Arundo donax</name>
    <name type="common">Giant reed</name>
    <name type="synonym">Donax arundinaceus</name>
    <dbReference type="NCBI Taxonomy" id="35708"/>
    <lineage>
        <taxon>Eukaryota</taxon>
        <taxon>Viridiplantae</taxon>
        <taxon>Streptophyta</taxon>
        <taxon>Embryophyta</taxon>
        <taxon>Tracheophyta</taxon>
        <taxon>Spermatophyta</taxon>
        <taxon>Magnoliopsida</taxon>
        <taxon>Liliopsida</taxon>
        <taxon>Poales</taxon>
        <taxon>Poaceae</taxon>
        <taxon>PACMAD clade</taxon>
        <taxon>Arundinoideae</taxon>
        <taxon>Arundineae</taxon>
        <taxon>Arundo</taxon>
    </lineage>
</organism>
<sequence length="118" mass="12873">MEQRPKTTVGIGHLAPLLSHLWTRSAHTKTNFRGGWCFIPTQLTHPTLQAAAQAEEWPKVGVGGVRRDWGGAVRGDQRSFAAVASPMAGDFPARGGFRGRRPDPGSRRPRGGFDNQGW</sequence>
<reference evidence="2" key="1">
    <citation type="submission" date="2014-09" db="EMBL/GenBank/DDBJ databases">
        <authorList>
            <person name="Magalhaes I.L.F."/>
            <person name="Oliveira U."/>
            <person name="Santos F.R."/>
            <person name="Vidigal T.H.D.A."/>
            <person name="Brescovit A.D."/>
            <person name="Santos A.J."/>
        </authorList>
    </citation>
    <scope>NUCLEOTIDE SEQUENCE</scope>
    <source>
        <tissue evidence="2">Shoot tissue taken approximately 20 cm above the soil surface</tissue>
    </source>
</reference>
<accession>A0A0A8YGI7</accession>
<dbReference type="AlphaFoldDB" id="A0A0A8YGI7"/>
<proteinExistence type="predicted"/>
<protein>
    <submittedName>
        <fullName evidence="2">Uncharacterized protein</fullName>
    </submittedName>
</protein>